<proteinExistence type="predicted"/>
<comment type="caution">
    <text evidence="1">The sequence shown here is derived from an EMBL/GenBank/DDBJ whole genome shotgun (WGS) entry which is preliminary data.</text>
</comment>
<organism evidence="1 2">
    <name type="scientific">Burkholderia contaminans</name>
    <dbReference type="NCBI Taxonomy" id="488447"/>
    <lineage>
        <taxon>Bacteria</taxon>
        <taxon>Pseudomonadati</taxon>
        <taxon>Pseudomonadota</taxon>
        <taxon>Betaproteobacteria</taxon>
        <taxon>Burkholderiales</taxon>
        <taxon>Burkholderiaceae</taxon>
        <taxon>Burkholderia</taxon>
        <taxon>Burkholderia cepacia complex</taxon>
    </lineage>
</organism>
<evidence type="ECO:0000313" key="2">
    <source>
        <dbReference type="Proteomes" id="UP000269271"/>
    </source>
</evidence>
<dbReference type="AlphaFoldDB" id="A0A3N8RNW3"/>
<reference evidence="1 2" key="1">
    <citation type="submission" date="2018-08" db="EMBL/GenBank/DDBJ databases">
        <title>Comparative analysis of Burkholderia isolates from Puerto Rico.</title>
        <authorList>
            <person name="Hall C."/>
            <person name="Sahl J."/>
            <person name="Wagner D."/>
        </authorList>
    </citation>
    <scope>NUCLEOTIDE SEQUENCE [LARGE SCALE GENOMIC DNA]</scope>
    <source>
        <strain evidence="1 2">Bp9001</strain>
    </source>
</reference>
<dbReference type="EMBL" id="QTQX01000001">
    <property type="protein sequence ID" value="RQT37518.1"/>
    <property type="molecule type" value="Genomic_DNA"/>
</dbReference>
<dbReference type="RefSeq" id="WP_124616008.1">
    <property type="nucleotide sequence ID" value="NZ_QTQX01000001.1"/>
</dbReference>
<dbReference type="Proteomes" id="UP000269271">
    <property type="component" value="Unassembled WGS sequence"/>
</dbReference>
<evidence type="ECO:0000313" key="1">
    <source>
        <dbReference type="EMBL" id="RQT37518.1"/>
    </source>
</evidence>
<gene>
    <name evidence="1" type="ORF">DF037_02015</name>
</gene>
<name>A0A3N8RNW3_9BURK</name>
<accession>A0A3N8RNW3</accession>
<sequence>MTPSPIDFTQPANVRHELLDADQAVRDAFARELDPELDRLSTDLAAAFKAFPAVLEAAGETTRNGLVAAFAFGVIDDLVVATKLLLAGKGPAAGNTMRQAIEGVAMAVLCSTDTPLILHKAGKAPPRLGCYWQKLDQEDPCTQGHHALKQLDWNAQALQVSPEAVKALRAAQKQYHQFSHCGPLTIGLRNMLTGPGMTWLGGQYDPAKLDWYRAEMRERIALARQLPMVFAHLLRTMTPASVMPAPVA</sequence>
<protein>
    <submittedName>
        <fullName evidence="1">Uncharacterized protein</fullName>
    </submittedName>
</protein>